<dbReference type="Proteomes" id="UP001156708">
    <property type="component" value="Unassembled WGS sequence"/>
</dbReference>
<keyword evidence="4" id="KW-1185">Reference proteome</keyword>
<gene>
    <name evidence="2" type="ORF">GCM10007872_17140</name>
    <name evidence="3" type="ORF">GCM10007872_19470</name>
</gene>
<evidence type="ECO:0000256" key="1">
    <source>
        <dbReference type="SAM" id="MobiDB-lite"/>
    </source>
</evidence>
<dbReference type="AlphaFoldDB" id="A0AA37SH31"/>
<dbReference type="EMBL" id="BSNZ01000009">
    <property type="protein sequence ID" value="GLQ84806.1"/>
    <property type="molecule type" value="Genomic_DNA"/>
</dbReference>
<evidence type="ECO:0000313" key="3">
    <source>
        <dbReference type="EMBL" id="GLQ85039.1"/>
    </source>
</evidence>
<evidence type="ECO:0000313" key="2">
    <source>
        <dbReference type="EMBL" id="GLQ84806.1"/>
    </source>
</evidence>
<name>A0AA37SH31_9PROT</name>
<reference evidence="2" key="3">
    <citation type="submission" date="2023-01" db="EMBL/GenBank/DDBJ databases">
        <title>Draft genome sequence of Gluconobacter sphaericus strain NBRC 12467.</title>
        <authorList>
            <person name="Sun Q."/>
            <person name="Mori K."/>
        </authorList>
    </citation>
    <scope>NUCLEOTIDE SEQUENCE</scope>
    <source>
        <strain evidence="2">NBRC 12467</strain>
    </source>
</reference>
<feature type="compositionally biased region" description="Polar residues" evidence="1">
    <location>
        <begin position="55"/>
        <end position="65"/>
    </location>
</feature>
<accession>A0AA37SH31</accession>
<feature type="compositionally biased region" description="Basic and acidic residues" evidence="1">
    <location>
        <begin position="44"/>
        <end position="53"/>
    </location>
</feature>
<sequence length="65" mass="7086">MGRSTSVKFKFGGRVNEGAVMVGIQHRAERMVFGLCGQAAARKEKGKSQKWVDDGQSQDMSLIGK</sequence>
<dbReference type="EMBL" id="BSNZ01000010">
    <property type="protein sequence ID" value="GLQ85039.1"/>
    <property type="molecule type" value="Genomic_DNA"/>
</dbReference>
<reference evidence="4" key="2">
    <citation type="journal article" date="2019" name="Int. J. Syst. Evol. Microbiol.">
        <title>The Global Catalogue of Microorganisms (GCM) 10K type strain sequencing project: providing services to taxonomists for standard genome sequencing and annotation.</title>
        <authorList>
            <consortium name="The Broad Institute Genomics Platform"/>
            <consortium name="The Broad Institute Genome Sequencing Center for Infectious Disease"/>
            <person name="Wu L."/>
            <person name="Ma J."/>
        </authorList>
    </citation>
    <scope>NUCLEOTIDE SEQUENCE [LARGE SCALE GENOMIC DNA]</scope>
    <source>
        <strain evidence="4">NBRC 12467</strain>
    </source>
</reference>
<evidence type="ECO:0000313" key="4">
    <source>
        <dbReference type="Proteomes" id="UP001156708"/>
    </source>
</evidence>
<comment type="caution">
    <text evidence="2">The sequence shown here is derived from an EMBL/GenBank/DDBJ whole genome shotgun (WGS) entry which is preliminary data.</text>
</comment>
<protein>
    <submittedName>
        <fullName evidence="2">Uncharacterized protein</fullName>
    </submittedName>
</protein>
<proteinExistence type="predicted"/>
<feature type="region of interest" description="Disordered" evidence="1">
    <location>
        <begin position="44"/>
        <end position="65"/>
    </location>
</feature>
<reference evidence="2" key="1">
    <citation type="journal article" date="2014" name="Int. J. Syst. Evol. Microbiol.">
        <title>Complete genome sequence of Corynebacterium casei LMG S-19264T (=DSM 44701T), isolated from a smear-ripened cheese.</title>
        <authorList>
            <consortium name="US DOE Joint Genome Institute (JGI-PGF)"/>
            <person name="Walter F."/>
            <person name="Albersmeier A."/>
            <person name="Kalinowski J."/>
            <person name="Ruckert C."/>
        </authorList>
    </citation>
    <scope>NUCLEOTIDE SEQUENCE</scope>
    <source>
        <strain evidence="2">NBRC 12467</strain>
    </source>
</reference>
<organism evidence="2 4">
    <name type="scientific">Gluconobacter sphaericus NBRC 12467</name>
    <dbReference type="NCBI Taxonomy" id="1307951"/>
    <lineage>
        <taxon>Bacteria</taxon>
        <taxon>Pseudomonadati</taxon>
        <taxon>Pseudomonadota</taxon>
        <taxon>Alphaproteobacteria</taxon>
        <taxon>Acetobacterales</taxon>
        <taxon>Acetobacteraceae</taxon>
        <taxon>Gluconobacter</taxon>
    </lineage>
</organism>